<dbReference type="KEGG" id="chk:D4L85_22060"/>
<dbReference type="AlphaFoldDB" id="A0A385SWB4"/>
<keyword evidence="3" id="KW-0012">Acyltransferase</keyword>
<dbReference type="PANTHER" id="PTHR23028">
    <property type="entry name" value="ACETYLTRANSFERASE"/>
    <property type="match status" value="1"/>
</dbReference>
<protein>
    <submittedName>
        <fullName evidence="3">Acyltransferase</fullName>
    </submittedName>
</protein>
<name>A0A385SWB4_9BACT</name>
<feature type="transmembrane region" description="Helical" evidence="1">
    <location>
        <begin position="333"/>
        <end position="355"/>
    </location>
</feature>
<keyword evidence="1" id="KW-1133">Transmembrane helix</keyword>
<feature type="transmembrane region" description="Helical" evidence="1">
    <location>
        <begin position="94"/>
        <end position="113"/>
    </location>
</feature>
<keyword evidence="3" id="KW-0808">Transferase</keyword>
<feature type="transmembrane region" description="Helical" evidence="1">
    <location>
        <begin position="53"/>
        <end position="74"/>
    </location>
</feature>
<evidence type="ECO:0000313" key="4">
    <source>
        <dbReference type="Proteomes" id="UP000266183"/>
    </source>
</evidence>
<evidence type="ECO:0000256" key="1">
    <source>
        <dbReference type="SAM" id="Phobius"/>
    </source>
</evidence>
<feature type="transmembrane region" description="Helical" evidence="1">
    <location>
        <begin position="133"/>
        <end position="151"/>
    </location>
</feature>
<feature type="transmembrane region" description="Helical" evidence="1">
    <location>
        <begin position="214"/>
        <end position="238"/>
    </location>
</feature>
<gene>
    <name evidence="3" type="ORF">D4L85_22060</name>
</gene>
<proteinExistence type="predicted"/>
<organism evidence="3 4">
    <name type="scientific">Chryseolinea soli</name>
    <dbReference type="NCBI Taxonomy" id="2321403"/>
    <lineage>
        <taxon>Bacteria</taxon>
        <taxon>Pseudomonadati</taxon>
        <taxon>Bacteroidota</taxon>
        <taxon>Cytophagia</taxon>
        <taxon>Cytophagales</taxon>
        <taxon>Fulvivirgaceae</taxon>
        <taxon>Chryseolinea</taxon>
    </lineage>
</organism>
<dbReference type="Proteomes" id="UP000266183">
    <property type="component" value="Chromosome"/>
</dbReference>
<dbReference type="OrthoDB" id="9796461at2"/>
<dbReference type="GO" id="GO:0000271">
    <property type="term" value="P:polysaccharide biosynthetic process"/>
    <property type="evidence" value="ECO:0007669"/>
    <property type="project" value="TreeGrafter"/>
</dbReference>
<dbReference type="Pfam" id="PF01757">
    <property type="entry name" value="Acyl_transf_3"/>
    <property type="match status" value="1"/>
</dbReference>
<dbReference type="GO" id="GO:0016020">
    <property type="term" value="C:membrane"/>
    <property type="evidence" value="ECO:0007669"/>
    <property type="project" value="TreeGrafter"/>
</dbReference>
<keyword evidence="1" id="KW-0472">Membrane</keyword>
<evidence type="ECO:0000313" key="3">
    <source>
        <dbReference type="EMBL" id="AYB33098.1"/>
    </source>
</evidence>
<feature type="transmembrane region" description="Helical" evidence="1">
    <location>
        <begin position="184"/>
        <end position="202"/>
    </location>
</feature>
<dbReference type="GO" id="GO:0016747">
    <property type="term" value="F:acyltransferase activity, transferring groups other than amino-acyl groups"/>
    <property type="evidence" value="ECO:0007669"/>
    <property type="project" value="InterPro"/>
</dbReference>
<reference evidence="4" key="1">
    <citation type="submission" date="2018-09" db="EMBL/GenBank/DDBJ databases">
        <title>Chryseolinea sp. KIS68-18 isolated from soil.</title>
        <authorList>
            <person name="Weon H.-Y."/>
            <person name="Kwon S.-W."/>
            <person name="Lee S.A."/>
        </authorList>
    </citation>
    <scope>NUCLEOTIDE SEQUENCE [LARGE SCALE GENOMIC DNA]</scope>
    <source>
        <strain evidence="4">KIS68-18</strain>
    </source>
</reference>
<dbReference type="PANTHER" id="PTHR23028:SF53">
    <property type="entry name" value="ACYL_TRANSF_3 DOMAIN-CONTAINING PROTEIN"/>
    <property type="match status" value="1"/>
</dbReference>
<feature type="domain" description="Acyltransferase 3" evidence="2">
    <location>
        <begin position="7"/>
        <end position="353"/>
    </location>
</feature>
<feature type="transmembrane region" description="Helical" evidence="1">
    <location>
        <begin position="271"/>
        <end position="287"/>
    </location>
</feature>
<feature type="transmembrane region" description="Helical" evidence="1">
    <location>
        <begin position="308"/>
        <end position="327"/>
    </location>
</feature>
<dbReference type="InterPro" id="IPR050879">
    <property type="entry name" value="Acyltransferase_3"/>
</dbReference>
<sequence>MSIFFKGLNELRGLAALAVVFHHIELYKHRENIGSLFNGYGYSFIEGLGKNGVYLFFVLSGFLITYLLLTELNLKGDIDAFKFYVRRVLRIWPLYYLITVLSFFVFPFIVTHFGLSEGSRYHTLASSLHEDFGWRLFLFLMFLPNLALILFKAVPGAAQSWSVGVEEQFYILWPQLLKRFKNKVLMLLIGVIVVKFLLYYAAIFGGRSIPQLKIVASFLQSFNIELMAMGGIGAYFLIHGRLERVYARLPRFANTFFVLTALLMLWFSMHYLLLSFFFLMLILLNINDKHAFFRGRFFTFVGDISYGVYMYHPLVMFFVFTGVQHFFGNENLVLFNGLLYVLIFGFTILVSYMSFRYFESFFLRQKEKFIVVASGKKVMP</sequence>
<evidence type="ECO:0000259" key="2">
    <source>
        <dbReference type="Pfam" id="PF01757"/>
    </source>
</evidence>
<accession>A0A385SWB4</accession>
<dbReference type="EMBL" id="CP032382">
    <property type="protein sequence ID" value="AYB33098.1"/>
    <property type="molecule type" value="Genomic_DNA"/>
</dbReference>
<dbReference type="InterPro" id="IPR002656">
    <property type="entry name" value="Acyl_transf_3_dom"/>
</dbReference>
<keyword evidence="1" id="KW-0812">Transmembrane</keyword>
<dbReference type="RefSeq" id="WP_119756340.1">
    <property type="nucleotide sequence ID" value="NZ_CP032382.1"/>
</dbReference>
<keyword evidence="4" id="KW-1185">Reference proteome</keyword>